<evidence type="ECO:0000313" key="3">
    <source>
        <dbReference type="Proteomes" id="UP000009097"/>
    </source>
</evidence>
<feature type="compositionally biased region" description="Basic and acidic residues" evidence="1">
    <location>
        <begin position="21"/>
        <end position="39"/>
    </location>
</feature>
<organism evidence="2 3">
    <name type="scientific">Fusarium oxysporum f. sp. lycopersici (strain 4287 / CBS 123668 / FGSC 9935 / NRRL 34936)</name>
    <name type="common">Fusarium vascular wilt of tomato</name>
    <dbReference type="NCBI Taxonomy" id="426428"/>
    <lineage>
        <taxon>Eukaryota</taxon>
        <taxon>Fungi</taxon>
        <taxon>Dikarya</taxon>
        <taxon>Ascomycota</taxon>
        <taxon>Pezizomycotina</taxon>
        <taxon>Sordariomycetes</taxon>
        <taxon>Hypocreomycetidae</taxon>
        <taxon>Hypocreales</taxon>
        <taxon>Nectriaceae</taxon>
        <taxon>Fusarium</taxon>
        <taxon>Fusarium oxysporum species complex</taxon>
    </lineage>
</organism>
<dbReference type="KEGG" id="fox:FOXG_19247"/>
<reference evidence="2" key="2">
    <citation type="journal article" date="2010" name="Nature">
        <title>Comparative genomics reveals mobile pathogenicity chromosomes in Fusarium.</title>
        <authorList>
            <person name="Ma L.J."/>
            <person name="van der Does H.C."/>
            <person name="Borkovich K.A."/>
            <person name="Coleman J.J."/>
            <person name="Daboussi M.J."/>
            <person name="Di Pietro A."/>
            <person name="Dufresne M."/>
            <person name="Freitag M."/>
            <person name="Grabherr M."/>
            <person name="Henrissat B."/>
            <person name="Houterman P.M."/>
            <person name="Kang S."/>
            <person name="Shim W.B."/>
            <person name="Woloshuk C."/>
            <person name="Xie X."/>
            <person name="Xu J.R."/>
            <person name="Antoniw J."/>
            <person name="Baker S.E."/>
            <person name="Bluhm B.H."/>
            <person name="Breakspear A."/>
            <person name="Brown D.W."/>
            <person name="Butchko R.A."/>
            <person name="Chapman S."/>
            <person name="Coulson R."/>
            <person name="Coutinho P.M."/>
            <person name="Danchin E.G."/>
            <person name="Diener A."/>
            <person name="Gale L.R."/>
            <person name="Gardiner D.M."/>
            <person name="Goff S."/>
            <person name="Hammond-Kosack K.E."/>
            <person name="Hilburn K."/>
            <person name="Hua-Van A."/>
            <person name="Jonkers W."/>
            <person name="Kazan K."/>
            <person name="Kodira C.D."/>
            <person name="Koehrsen M."/>
            <person name="Kumar L."/>
            <person name="Lee Y.H."/>
            <person name="Li L."/>
            <person name="Manners J.M."/>
            <person name="Miranda-Saavedra D."/>
            <person name="Mukherjee M."/>
            <person name="Park G."/>
            <person name="Park J."/>
            <person name="Park S.Y."/>
            <person name="Proctor R.H."/>
            <person name="Regev A."/>
            <person name="Ruiz-Roldan M.C."/>
            <person name="Sain D."/>
            <person name="Sakthikumar S."/>
            <person name="Sykes S."/>
            <person name="Schwartz D.C."/>
            <person name="Turgeon B.G."/>
            <person name="Wapinski I."/>
            <person name="Yoder O."/>
            <person name="Young S."/>
            <person name="Zeng Q."/>
            <person name="Zhou S."/>
            <person name="Galagan J."/>
            <person name="Cuomo C.A."/>
            <person name="Kistler H.C."/>
            <person name="Rep M."/>
        </authorList>
    </citation>
    <scope>NUCLEOTIDE SEQUENCE [LARGE SCALE GENOMIC DNA]</scope>
    <source>
        <strain evidence="2">4287</strain>
    </source>
</reference>
<dbReference type="GeneID" id="28959953"/>
<dbReference type="RefSeq" id="XP_018242294.1">
    <property type="nucleotide sequence ID" value="XM_018399442.1"/>
</dbReference>
<accession>A0A0J9UY79</accession>
<dbReference type="AlphaFoldDB" id="A0A0J9UY79"/>
<dbReference type="EMBL" id="DS231701">
    <property type="protein sequence ID" value="KNB04249.1"/>
    <property type="molecule type" value="Genomic_DNA"/>
</dbReference>
<gene>
    <name evidence="2" type="ORF">FOXG_19247</name>
</gene>
<feature type="region of interest" description="Disordered" evidence="1">
    <location>
        <begin position="1"/>
        <end position="39"/>
    </location>
</feature>
<sequence length="39" mass="4609">MRQPSRPEVREGPARRQNATKRRENIGVKQVSSDRHMYS</sequence>
<dbReference type="VEuPathDB" id="FungiDB:FOXG_19247"/>
<evidence type="ECO:0000313" key="2">
    <source>
        <dbReference type="EMBL" id="KNB04249.1"/>
    </source>
</evidence>
<evidence type="ECO:0000256" key="1">
    <source>
        <dbReference type="SAM" id="MobiDB-lite"/>
    </source>
</evidence>
<feature type="compositionally biased region" description="Basic and acidic residues" evidence="1">
    <location>
        <begin position="1"/>
        <end position="14"/>
    </location>
</feature>
<proteinExistence type="predicted"/>
<reference evidence="2" key="1">
    <citation type="submission" date="2007-04" db="EMBL/GenBank/DDBJ databases">
        <authorList>
            <consortium name="The Broad Institute Genome Sequencing Platform"/>
            <person name="Birren B."/>
            <person name="Lander E."/>
            <person name="Galagan J."/>
            <person name="Nusbaum C."/>
            <person name="Devon K."/>
            <person name="Ma L.-J."/>
            <person name="Jaffe D."/>
            <person name="Butler J."/>
            <person name="Alvarez P."/>
            <person name="Gnerre S."/>
            <person name="Grabherr M."/>
            <person name="Kleber M."/>
            <person name="Mauceli E."/>
            <person name="Brockman W."/>
            <person name="MacCallum I.A."/>
            <person name="Young S."/>
            <person name="LaButti K."/>
            <person name="DeCaprio D."/>
            <person name="Crawford M."/>
            <person name="Koehrsen M."/>
            <person name="Engels R."/>
            <person name="Montgomery P."/>
            <person name="Pearson M."/>
            <person name="Howarth C."/>
            <person name="Larson L."/>
            <person name="White J."/>
            <person name="O'Leary S."/>
            <person name="Kodira C."/>
            <person name="Zeng Q."/>
            <person name="Yandava C."/>
            <person name="Alvarado L."/>
            <person name="Kistler C."/>
            <person name="Shim W.-B."/>
            <person name="Kang S."/>
            <person name="Woloshuk C."/>
        </authorList>
    </citation>
    <scope>NUCLEOTIDE SEQUENCE</scope>
    <source>
        <strain evidence="2">4287</strain>
    </source>
</reference>
<protein>
    <submittedName>
        <fullName evidence="2">Uncharacterized protein</fullName>
    </submittedName>
</protein>
<name>A0A0J9UY79_FUSO4</name>
<dbReference type="Proteomes" id="UP000009097">
    <property type="component" value="Unassembled WGS sequence"/>
</dbReference>